<dbReference type="InterPro" id="IPR013083">
    <property type="entry name" value="Znf_RING/FYVE/PHD"/>
</dbReference>
<name>A0A0C9UIX9_SPHS4</name>
<reference evidence="3 4" key="1">
    <citation type="submission" date="2014-06" db="EMBL/GenBank/DDBJ databases">
        <title>Evolutionary Origins and Diversification of the Mycorrhizal Mutualists.</title>
        <authorList>
            <consortium name="DOE Joint Genome Institute"/>
            <consortium name="Mycorrhizal Genomics Consortium"/>
            <person name="Kohler A."/>
            <person name="Kuo A."/>
            <person name="Nagy L.G."/>
            <person name="Floudas D."/>
            <person name="Copeland A."/>
            <person name="Barry K.W."/>
            <person name="Cichocki N."/>
            <person name="Veneault-Fourrey C."/>
            <person name="LaButti K."/>
            <person name="Lindquist E.A."/>
            <person name="Lipzen A."/>
            <person name="Lundell T."/>
            <person name="Morin E."/>
            <person name="Murat C."/>
            <person name="Riley R."/>
            <person name="Ohm R."/>
            <person name="Sun H."/>
            <person name="Tunlid A."/>
            <person name="Henrissat B."/>
            <person name="Grigoriev I.V."/>
            <person name="Hibbett D.S."/>
            <person name="Martin F."/>
        </authorList>
    </citation>
    <scope>NUCLEOTIDE SEQUENCE [LARGE SCALE GENOMIC DNA]</scope>
    <source>
        <strain evidence="3 4">SS14</strain>
    </source>
</reference>
<sequence>MANSISNWYHNQYAAWNRTRRMQASPFVARAESQAARITRTASGGGETVINMGDLIPNNEGERPQTTEKKKQDTLFGPSIGMVDAGPLWANETVSSSEKQPIQDVLTPDLVKNWVEKAKEGSQPTTTLQALVNLKRPTLRLSPIIHDEPEDVDSSQPHYHGLEFQFDCDAPKCGISLHAMPPPSKDGSASSQKLINIFNMVVEGGFGRVLKLEEGAMLELDKYDPITPSPPSETPASEPSNQPSEGPASSSSDVATATPEPTNEPHHKKRFTLRIRKRTHPHAAEESHQVSVAGPALQVVDMEAPHGDGDKVKHKEEGGVKVLIKLEALDEHDHSLASPNSQITYLHIVRMGTVPTPPAPDTRPWVVRVVKREATIGPHTFHLHEIYGLTSHTSAHPADGHQHTYPPTVTHTEDDPTSECLLCLSSPREVVLLPCRHLVACRECAMNMIEFGAGGQVTHNEEPAPATTGATDAAGGDATATGEASGTGGDAAPPTPAPAPPRTRRKRKPKGWFCPVCRQPYTSMLRISTTAPVKKDDEAAVTAPTTPTPTTTATPQRSGFLAAISNAVGGNANSETNANPPVGANAV</sequence>
<feature type="compositionally biased region" description="Polar residues" evidence="1">
    <location>
        <begin position="241"/>
        <end position="261"/>
    </location>
</feature>
<feature type="region of interest" description="Disordered" evidence="1">
    <location>
        <begin position="46"/>
        <end position="71"/>
    </location>
</feature>
<feature type="region of interest" description="Disordered" evidence="1">
    <location>
        <begin position="532"/>
        <end position="559"/>
    </location>
</feature>
<dbReference type="PANTHER" id="PTHR22996:SF0">
    <property type="entry name" value="RE60872P-RELATED"/>
    <property type="match status" value="1"/>
</dbReference>
<dbReference type="InterPro" id="IPR001841">
    <property type="entry name" value="Znf_RING"/>
</dbReference>
<dbReference type="Gene3D" id="3.30.40.10">
    <property type="entry name" value="Zinc/RING finger domain, C3HC4 (zinc finger)"/>
    <property type="match status" value="1"/>
</dbReference>
<proteinExistence type="predicted"/>
<dbReference type="Pfam" id="PF13920">
    <property type="entry name" value="zf-C3HC4_3"/>
    <property type="match status" value="1"/>
</dbReference>
<accession>A0A0C9UIX9</accession>
<dbReference type="InterPro" id="IPR045194">
    <property type="entry name" value="MGRN1/RNF157-like"/>
</dbReference>
<feature type="compositionally biased region" description="Basic and acidic residues" evidence="1">
    <location>
        <begin position="60"/>
        <end position="71"/>
    </location>
</feature>
<dbReference type="EMBL" id="KN837420">
    <property type="protein sequence ID" value="KIJ25336.1"/>
    <property type="molecule type" value="Genomic_DNA"/>
</dbReference>
<dbReference type="GO" id="GO:0061630">
    <property type="term" value="F:ubiquitin protein ligase activity"/>
    <property type="evidence" value="ECO:0007669"/>
    <property type="project" value="UniProtKB-EC"/>
</dbReference>
<feature type="region of interest" description="Disordered" evidence="1">
    <location>
        <begin position="222"/>
        <end position="272"/>
    </location>
</feature>
<feature type="domain" description="RING-type" evidence="2">
    <location>
        <begin position="420"/>
        <end position="517"/>
    </location>
</feature>
<feature type="compositionally biased region" description="Low complexity" evidence="1">
    <location>
        <begin position="540"/>
        <end position="555"/>
    </location>
</feature>
<protein>
    <recommendedName>
        <fullName evidence="2">RING-type domain-containing protein</fullName>
    </recommendedName>
</protein>
<dbReference type="OrthoDB" id="1711136at2759"/>
<dbReference type="GO" id="GO:0008270">
    <property type="term" value="F:zinc ion binding"/>
    <property type="evidence" value="ECO:0007669"/>
    <property type="project" value="UniProtKB-KW"/>
</dbReference>
<evidence type="ECO:0000313" key="3">
    <source>
        <dbReference type="EMBL" id="KIJ25336.1"/>
    </source>
</evidence>
<dbReference type="PANTHER" id="PTHR22996">
    <property type="entry name" value="MAHOGUNIN"/>
    <property type="match status" value="1"/>
</dbReference>
<dbReference type="Proteomes" id="UP000054279">
    <property type="component" value="Unassembled WGS sequence"/>
</dbReference>
<dbReference type="GO" id="GO:0005737">
    <property type="term" value="C:cytoplasm"/>
    <property type="evidence" value="ECO:0007669"/>
    <property type="project" value="TreeGrafter"/>
</dbReference>
<dbReference type="SMART" id="SM00184">
    <property type="entry name" value="RING"/>
    <property type="match status" value="1"/>
</dbReference>
<evidence type="ECO:0000259" key="2">
    <source>
        <dbReference type="SMART" id="SM00184"/>
    </source>
</evidence>
<dbReference type="GO" id="GO:0016567">
    <property type="term" value="P:protein ubiquitination"/>
    <property type="evidence" value="ECO:0007669"/>
    <property type="project" value="TreeGrafter"/>
</dbReference>
<keyword evidence="4" id="KW-1185">Reference proteome</keyword>
<dbReference type="SUPFAM" id="SSF57850">
    <property type="entry name" value="RING/U-box"/>
    <property type="match status" value="1"/>
</dbReference>
<feature type="compositionally biased region" description="Low complexity" evidence="1">
    <location>
        <begin position="463"/>
        <end position="484"/>
    </location>
</feature>
<dbReference type="HOGENOM" id="CLU_015598_0_0_1"/>
<feature type="region of interest" description="Disordered" evidence="1">
    <location>
        <begin position="456"/>
        <end position="509"/>
    </location>
</feature>
<dbReference type="AlphaFoldDB" id="A0A0C9UIX9"/>
<evidence type="ECO:0000256" key="1">
    <source>
        <dbReference type="SAM" id="MobiDB-lite"/>
    </source>
</evidence>
<gene>
    <name evidence="3" type="ORF">M422DRAFT_216844</name>
</gene>
<evidence type="ECO:0000313" key="4">
    <source>
        <dbReference type="Proteomes" id="UP000054279"/>
    </source>
</evidence>
<organism evidence="3 4">
    <name type="scientific">Sphaerobolus stellatus (strain SS14)</name>
    <dbReference type="NCBI Taxonomy" id="990650"/>
    <lineage>
        <taxon>Eukaryota</taxon>
        <taxon>Fungi</taxon>
        <taxon>Dikarya</taxon>
        <taxon>Basidiomycota</taxon>
        <taxon>Agaricomycotina</taxon>
        <taxon>Agaricomycetes</taxon>
        <taxon>Phallomycetidae</taxon>
        <taxon>Geastrales</taxon>
        <taxon>Sphaerobolaceae</taxon>
        <taxon>Sphaerobolus</taxon>
    </lineage>
</organism>